<organism evidence="12 13">
    <name type="scientific">Pseudomonas fulva</name>
    <dbReference type="NCBI Taxonomy" id="47880"/>
    <lineage>
        <taxon>Bacteria</taxon>
        <taxon>Pseudomonadati</taxon>
        <taxon>Pseudomonadota</taxon>
        <taxon>Gammaproteobacteria</taxon>
        <taxon>Pseudomonadales</taxon>
        <taxon>Pseudomonadaceae</taxon>
        <taxon>Pseudomonas</taxon>
    </lineage>
</organism>
<keyword evidence="7 10" id="KW-0443">Lipid metabolism</keyword>
<evidence type="ECO:0000256" key="3">
    <source>
        <dbReference type="ARBA" id="ARBA00022516"/>
    </source>
</evidence>
<dbReference type="NCBIfam" id="TIGR01852">
    <property type="entry name" value="lipid_A_lpxA"/>
    <property type="match status" value="1"/>
</dbReference>
<accession>A0A0D0KLA3</accession>
<keyword evidence="4 10" id="KW-0441">Lipid A biosynthesis</keyword>
<evidence type="ECO:0000256" key="8">
    <source>
        <dbReference type="ARBA" id="ARBA00023315"/>
    </source>
</evidence>
<comment type="subunit">
    <text evidence="10">Homotrimer.</text>
</comment>
<dbReference type="InterPro" id="IPR011004">
    <property type="entry name" value="Trimer_LpxA-like_sf"/>
</dbReference>
<dbReference type="InterPro" id="IPR018357">
    <property type="entry name" value="Hexapep_transf_CS"/>
</dbReference>
<name>A0A0D0KLA3_9PSED</name>
<dbReference type="PIRSF" id="PIRSF000456">
    <property type="entry name" value="UDP-GlcNAc_acltr"/>
    <property type="match status" value="1"/>
</dbReference>
<comment type="similarity">
    <text evidence="10">Belongs to the transferase hexapeptide repeat family. LpxA subfamily.</text>
</comment>
<dbReference type="EC" id="2.3.1.129" evidence="10"/>
<dbReference type="GO" id="GO:0008780">
    <property type="term" value="F:acyl-[acyl-carrier-protein]-UDP-N-acetylglucosamine O-acyltransferase activity"/>
    <property type="evidence" value="ECO:0007669"/>
    <property type="project" value="UniProtKB-UniRule"/>
</dbReference>
<comment type="caution">
    <text evidence="12">The sequence shown here is derived from an EMBL/GenBank/DDBJ whole genome shotgun (WGS) entry which is preliminary data.</text>
</comment>
<evidence type="ECO:0000259" key="11">
    <source>
        <dbReference type="Pfam" id="PF13720"/>
    </source>
</evidence>
<dbReference type="PANTHER" id="PTHR43480:SF1">
    <property type="entry name" value="ACYL-[ACYL-CARRIER-PROTEIN]--UDP-N-ACETYLGLUCOSAMINE O-ACYLTRANSFERASE, MITOCHONDRIAL-RELATED"/>
    <property type="match status" value="1"/>
</dbReference>
<dbReference type="RefSeq" id="WP_042555182.1">
    <property type="nucleotide sequence ID" value="NZ_JXQW01000057.1"/>
</dbReference>
<comment type="pathway">
    <text evidence="10">Glycolipid biosynthesis; lipid IV(A) biosynthesis; lipid IV(A) from (3R)-3-hydroxytetradecanoyl-[acyl-carrier-protein] and UDP-N-acetyl-alpha-D-glucosamine: step 1/6.</text>
</comment>
<dbReference type="InterPro" id="IPR029098">
    <property type="entry name" value="Acetyltransf_C"/>
</dbReference>
<dbReference type="OrthoDB" id="9807278at2"/>
<keyword evidence="3 10" id="KW-0444">Lipid biosynthesis</keyword>
<evidence type="ECO:0000256" key="6">
    <source>
        <dbReference type="ARBA" id="ARBA00022737"/>
    </source>
</evidence>
<evidence type="ECO:0000256" key="2">
    <source>
        <dbReference type="ARBA" id="ARBA00022490"/>
    </source>
</evidence>
<evidence type="ECO:0000256" key="10">
    <source>
        <dbReference type="HAMAP-Rule" id="MF_00387"/>
    </source>
</evidence>
<dbReference type="CDD" id="cd03351">
    <property type="entry name" value="LbH_UDP-GlcNAc_AT"/>
    <property type="match status" value="1"/>
</dbReference>
<dbReference type="InterPro" id="IPR010137">
    <property type="entry name" value="Lipid_A_LpxA"/>
</dbReference>
<gene>
    <name evidence="10" type="primary">lpxA</name>
    <name evidence="12" type="ORF">RU08_17830</name>
</gene>
<evidence type="ECO:0000256" key="5">
    <source>
        <dbReference type="ARBA" id="ARBA00022679"/>
    </source>
</evidence>
<keyword evidence="8 10" id="KW-0012">Acyltransferase</keyword>
<evidence type="ECO:0000313" key="13">
    <source>
        <dbReference type="Proteomes" id="UP000032068"/>
    </source>
</evidence>
<evidence type="ECO:0000256" key="7">
    <source>
        <dbReference type="ARBA" id="ARBA00023098"/>
    </source>
</evidence>
<comment type="function">
    <text evidence="9 10">Involved in the biosynthesis of lipid A, a phosphorylated glycolipid that anchors the lipopolysaccharide to the outer membrane of the cell.</text>
</comment>
<dbReference type="FunFam" id="2.160.10.10:FF:000003">
    <property type="entry name" value="Acyl-[acyl-carrier-protein]--UDP-N-acetylglucosamine O-acyltransferase"/>
    <property type="match status" value="1"/>
</dbReference>
<dbReference type="Pfam" id="PF00132">
    <property type="entry name" value="Hexapep"/>
    <property type="match status" value="1"/>
</dbReference>
<dbReference type="Gene3D" id="1.20.1180.10">
    <property type="entry name" value="Udp N-acetylglucosamine O-acyltransferase, C-terminal domain"/>
    <property type="match status" value="1"/>
</dbReference>
<dbReference type="Gene3D" id="2.160.10.10">
    <property type="entry name" value="Hexapeptide repeat proteins"/>
    <property type="match status" value="1"/>
</dbReference>
<dbReference type="HAMAP" id="MF_00387">
    <property type="entry name" value="LpxA"/>
    <property type="match status" value="1"/>
</dbReference>
<evidence type="ECO:0000256" key="4">
    <source>
        <dbReference type="ARBA" id="ARBA00022556"/>
    </source>
</evidence>
<dbReference type="GO" id="GO:0009245">
    <property type="term" value="P:lipid A biosynthetic process"/>
    <property type="evidence" value="ECO:0007669"/>
    <property type="project" value="UniProtKB-UniRule"/>
</dbReference>
<dbReference type="Pfam" id="PF13720">
    <property type="entry name" value="Acetyltransf_11"/>
    <property type="match status" value="1"/>
</dbReference>
<dbReference type="PANTHER" id="PTHR43480">
    <property type="entry name" value="ACYL-[ACYL-CARRIER-PROTEIN]--UDP-N-ACETYLGLUCOSAMINE O-ACYLTRANSFERASE"/>
    <property type="match status" value="1"/>
</dbReference>
<feature type="domain" description="UDP N-acetylglucosamine O-acyltransferase C-terminal" evidence="11">
    <location>
        <begin position="176"/>
        <end position="256"/>
    </location>
</feature>
<evidence type="ECO:0000256" key="9">
    <source>
        <dbReference type="ARBA" id="ARBA00056633"/>
    </source>
</evidence>
<reference evidence="12 13" key="1">
    <citation type="submission" date="2014-12" db="EMBL/GenBank/DDBJ databases">
        <title>16Stimator: statistical estimation of ribosomal gene copy numbers from draft genome assemblies.</title>
        <authorList>
            <person name="Perisin M.A."/>
            <person name="Vetter M."/>
            <person name="Gilbert J.A."/>
            <person name="Bergelson J."/>
        </authorList>
    </citation>
    <scope>NUCLEOTIDE SEQUENCE [LARGE SCALE GENOMIC DNA]</scope>
    <source>
        <strain evidence="12 13">MEJ086</strain>
    </source>
</reference>
<dbReference type="UniPathway" id="UPA00359">
    <property type="reaction ID" value="UER00477"/>
</dbReference>
<keyword evidence="2 10" id="KW-0963">Cytoplasm</keyword>
<dbReference type="GO" id="GO:0016020">
    <property type="term" value="C:membrane"/>
    <property type="evidence" value="ECO:0007669"/>
    <property type="project" value="GOC"/>
</dbReference>
<dbReference type="NCBIfam" id="NF003657">
    <property type="entry name" value="PRK05289.1"/>
    <property type="match status" value="1"/>
</dbReference>
<dbReference type="GO" id="GO:0005737">
    <property type="term" value="C:cytoplasm"/>
    <property type="evidence" value="ECO:0007669"/>
    <property type="project" value="UniProtKB-SubCell"/>
</dbReference>
<comment type="subcellular location">
    <subcellularLocation>
        <location evidence="1 10">Cytoplasm</location>
    </subcellularLocation>
</comment>
<dbReference type="InterPro" id="IPR001451">
    <property type="entry name" value="Hexapep"/>
</dbReference>
<dbReference type="Proteomes" id="UP000032068">
    <property type="component" value="Unassembled WGS sequence"/>
</dbReference>
<dbReference type="AlphaFoldDB" id="A0A0D0KLA3"/>
<protein>
    <recommendedName>
        <fullName evidence="10">Acyl-[acyl-carrier-protein]--UDP-N-acetylglucosamine O-acyltransferase</fullName>
        <shortName evidence="10">UDP-N-acetylglucosamine acyltransferase</shortName>
        <ecNumber evidence="10">2.3.1.129</ecNumber>
    </recommendedName>
</protein>
<keyword evidence="6 10" id="KW-0677">Repeat</keyword>
<sequence length="258" mass="27983">MSLIDPRAIIDPSAKLADDVVVGPWSIIGADVEIGEGSVLGPNVIIKGPTRIGKHNKIYQFASLGEDTPDRKYKGEPTRLVIGDHNIIREGVTMHRGTIQDRDETTIGDHNLIMAYAHIGHDSVVGNNCILVNNVALAGHVHIGDWAILSGYTLVHQFCHIGAHAFAGMGAAIGKDVPAYVTVSGNPAEARSMNFEGLRRRGFSSEAMQALRRAYKIVYRQGFTIEEALVELEDVAAQFSEVAVFRDSILTSSRGITR</sequence>
<comment type="catalytic activity">
    <reaction evidence="10">
        <text>a (3R)-hydroxyacyl-[ACP] + UDP-N-acetyl-alpha-D-glucosamine = a UDP-3-O-[(3R)-3-hydroxyacyl]-N-acetyl-alpha-D-glucosamine + holo-[ACP]</text>
        <dbReference type="Rhea" id="RHEA:67812"/>
        <dbReference type="Rhea" id="RHEA-COMP:9685"/>
        <dbReference type="Rhea" id="RHEA-COMP:9945"/>
        <dbReference type="ChEBI" id="CHEBI:57705"/>
        <dbReference type="ChEBI" id="CHEBI:64479"/>
        <dbReference type="ChEBI" id="CHEBI:78827"/>
        <dbReference type="ChEBI" id="CHEBI:173225"/>
        <dbReference type="EC" id="2.3.1.129"/>
    </reaction>
</comment>
<evidence type="ECO:0000256" key="1">
    <source>
        <dbReference type="ARBA" id="ARBA00004496"/>
    </source>
</evidence>
<dbReference type="InterPro" id="IPR037157">
    <property type="entry name" value="Acetyltransf_C_sf"/>
</dbReference>
<dbReference type="PROSITE" id="PS00101">
    <property type="entry name" value="HEXAPEP_TRANSFERASES"/>
    <property type="match status" value="1"/>
</dbReference>
<dbReference type="EMBL" id="JXQW01000057">
    <property type="protein sequence ID" value="KIP97750.1"/>
    <property type="molecule type" value="Genomic_DNA"/>
</dbReference>
<keyword evidence="5 10" id="KW-0808">Transferase</keyword>
<evidence type="ECO:0000313" key="12">
    <source>
        <dbReference type="EMBL" id="KIP97750.1"/>
    </source>
</evidence>
<proteinExistence type="inferred from homology"/>
<dbReference type="SUPFAM" id="SSF51161">
    <property type="entry name" value="Trimeric LpxA-like enzymes"/>
    <property type="match status" value="1"/>
</dbReference>